<protein>
    <submittedName>
        <fullName evidence="1">Uncharacterized protein</fullName>
    </submittedName>
</protein>
<gene>
    <name evidence="1" type="ORF">QR685DRAFT_445940</name>
</gene>
<reference evidence="1 2" key="1">
    <citation type="submission" date="2023-09" db="EMBL/GenBank/DDBJ databases">
        <title>Multi-omics analysis of a traditional fermented food reveals byproduct-associated fungal strains for waste-to-food upcycling.</title>
        <authorList>
            <consortium name="Lawrence Berkeley National Laboratory"/>
            <person name="Rekdal V.M."/>
            <person name="Villalobos-Escobedo J.M."/>
            <person name="Rodriguez-Valeron N."/>
            <person name="Garcia M.O."/>
            <person name="Vasquez D.P."/>
            <person name="Damayanti I."/>
            <person name="Sorensen P.M."/>
            <person name="Baidoo E.E."/>
            <person name="De Carvalho A.C."/>
            <person name="Riley R."/>
            <person name="Lipzen A."/>
            <person name="He G."/>
            <person name="Yan M."/>
            <person name="Haridas S."/>
            <person name="Daum C."/>
            <person name="Yoshinaga Y."/>
            <person name="Ng V."/>
            <person name="Grigoriev I.V."/>
            <person name="Munk R."/>
            <person name="Nuraida L."/>
            <person name="Wijaya C.H."/>
            <person name="Morales P.-C."/>
            <person name="Keasling J.D."/>
        </authorList>
    </citation>
    <scope>NUCLEOTIDE SEQUENCE [LARGE SCALE GENOMIC DNA]</scope>
    <source>
        <strain evidence="1 2">FGSC 2613</strain>
    </source>
</reference>
<dbReference type="EMBL" id="JAVLET010000006">
    <property type="protein sequence ID" value="KAL0469240.1"/>
    <property type="molecule type" value="Genomic_DNA"/>
</dbReference>
<dbReference type="Proteomes" id="UP001451303">
    <property type="component" value="Unassembled WGS sequence"/>
</dbReference>
<evidence type="ECO:0000313" key="1">
    <source>
        <dbReference type="EMBL" id="KAL0469240.1"/>
    </source>
</evidence>
<accession>A0ABR3D988</accession>
<sequence length="69" mass="7507">MGNNLCGSHRVCYETRAYVSMGISSRLMLEPRALSIHLMFPDLIEAVMLMNSHSVICLPLTGAVGTPCP</sequence>
<proteinExistence type="predicted"/>
<comment type="caution">
    <text evidence="1">The sequence shown here is derived from an EMBL/GenBank/DDBJ whole genome shotgun (WGS) entry which is preliminary data.</text>
</comment>
<keyword evidence="2" id="KW-1185">Reference proteome</keyword>
<evidence type="ECO:0000313" key="2">
    <source>
        <dbReference type="Proteomes" id="UP001451303"/>
    </source>
</evidence>
<organism evidence="1 2">
    <name type="scientific">Neurospora intermedia</name>
    <dbReference type="NCBI Taxonomy" id="5142"/>
    <lineage>
        <taxon>Eukaryota</taxon>
        <taxon>Fungi</taxon>
        <taxon>Dikarya</taxon>
        <taxon>Ascomycota</taxon>
        <taxon>Pezizomycotina</taxon>
        <taxon>Sordariomycetes</taxon>
        <taxon>Sordariomycetidae</taxon>
        <taxon>Sordariales</taxon>
        <taxon>Sordariaceae</taxon>
        <taxon>Neurospora</taxon>
    </lineage>
</organism>
<name>A0ABR3D988_NEUIN</name>